<dbReference type="InterPro" id="IPR001563">
    <property type="entry name" value="Peptidase_S10"/>
</dbReference>
<proteinExistence type="inferred from homology"/>
<dbReference type="GO" id="GO:0006508">
    <property type="term" value="P:proteolysis"/>
    <property type="evidence" value="ECO:0007669"/>
    <property type="project" value="InterPro"/>
</dbReference>
<feature type="non-terminal residue" evidence="2">
    <location>
        <position position="1"/>
    </location>
</feature>
<evidence type="ECO:0000313" key="2">
    <source>
        <dbReference type="EMBL" id="KAF3954565.1"/>
    </source>
</evidence>
<dbReference type="OrthoDB" id="443318at2759"/>
<evidence type="ECO:0000256" key="1">
    <source>
        <dbReference type="ARBA" id="ARBA00009431"/>
    </source>
</evidence>
<comment type="caution">
    <text evidence="2">The sequence shown here is derived from an EMBL/GenBank/DDBJ whole genome shotgun (WGS) entry which is preliminary data.</text>
</comment>
<evidence type="ECO:0000313" key="3">
    <source>
        <dbReference type="Proteomes" id="UP000737018"/>
    </source>
</evidence>
<reference evidence="2" key="1">
    <citation type="submission" date="2020-03" db="EMBL/GenBank/DDBJ databases">
        <title>Castanea mollissima Vanexum genome sequencing.</title>
        <authorList>
            <person name="Staton M."/>
        </authorList>
    </citation>
    <scope>NUCLEOTIDE SEQUENCE</scope>
    <source>
        <tissue evidence="2">Leaf</tissue>
    </source>
</reference>
<comment type="similarity">
    <text evidence="1">Belongs to the peptidase S10 family.</text>
</comment>
<dbReference type="EMBL" id="JRKL02003659">
    <property type="protein sequence ID" value="KAF3954565.1"/>
    <property type="molecule type" value="Genomic_DNA"/>
</dbReference>
<sequence length="69" mass="7717">WEGLQNFLSTDRTPLYCGSNRGSTKGFRKSYKNFHFYWILGAGHFVPVDQPCVALNMIGAFTQSPAVST</sequence>
<protein>
    <recommendedName>
        <fullName evidence="4">Serine carboxypeptidase</fullName>
    </recommendedName>
</protein>
<dbReference type="AlphaFoldDB" id="A0A8J4VG27"/>
<dbReference type="Pfam" id="PF00450">
    <property type="entry name" value="Peptidase_S10"/>
    <property type="match status" value="1"/>
</dbReference>
<dbReference type="InterPro" id="IPR029058">
    <property type="entry name" value="AB_hydrolase_fold"/>
</dbReference>
<name>A0A8J4VG27_9ROSI</name>
<dbReference type="SUPFAM" id="SSF53474">
    <property type="entry name" value="alpha/beta-Hydrolases"/>
    <property type="match status" value="1"/>
</dbReference>
<organism evidence="2 3">
    <name type="scientific">Castanea mollissima</name>
    <name type="common">Chinese chestnut</name>
    <dbReference type="NCBI Taxonomy" id="60419"/>
    <lineage>
        <taxon>Eukaryota</taxon>
        <taxon>Viridiplantae</taxon>
        <taxon>Streptophyta</taxon>
        <taxon>Embryophyta</taxon>
        <taxon>Tracheophyta</taxon>
        <taxon>Spermatophyta</taxon>
        <taxon>Magnoliopsida</taxon>
        <taxon>eudicotyledons</taxon>
        <taxon>Gunneridae</taxon>
        <taxon>Pentapetalae</taxon>
        <taxon>rosids</taxon>
        <taxon>fabids</taxon>
        <taxon>Fagales</taxon>
        <taxon>Fagaceae</taxon>
        <taxon>Castanea</taxon>
    </lineage>
</organism>
<dbReference type="Proteomes" id="UP000737018">
    <property type="component" value="Unassembled WGS sequence"/>
</dbReference>
<gene>
    <name evidence="2" type="ORF">CMV_020104</name>
</gene>
<evidence type="ECO:0008006" key="4">
    <source>
        <dbReference type="Google" id="ProtNLM"/>
    </source>
</evidence>
<accession>A0A8J4VG27</accession>
<keyword evidence="3" id="KW-1185">Reference proteome</keyword>
<dbReference type="Gene3D" id="3.40.50.1820">
    <property type="entry name" value="alpha/beta hydrolase"/>
    <property type="match status" value="1"/>
</dbReference>
<dbReference type="GO" id="GO:0004185">
    <property type="term" value="F:serine-type carboxypeptidase activity"/>
    <property type="evidence" value="ECO:0007669"/>
    <property type="project" value="InterPro"/>
</dbReference>